<gene>
    <name evidence="2" type="ORF">DM02DRAFT_632443</name>
</gene>
<evidence type="ECO:0000259" key="1">
    <source>
        <dbReference type="Pfam" id="PF24864"/>
    </source>
</evidence>
<name>A0A2V1DCV5_9PLEO</name>
<accession>A0A2V1DCV5</accession>
<dbReference type="AlphaFoldDB" id="A0A2V1DCV5"/>
<dbReference type="PANTHER" id="PTHR38790">
    <property type="entry name" value="2EXR DOMAIN-CONTAINING PROTEIN-RELATED"/>
    <property type="match status" value="1"/>
</dbReference>
<dbReference type="Proteomes" id="UP000244855">
    <property type="component" value="Unassembled WGS sequence"/>
</dbReference>
<evidence type="ECO:0000313" key="2">
    <source>
        <dbReference type="EMBL" id="PVH95901.1"/>
    </source>
</evidence>
<dbReference type="STRING" id="97972.A0A2V1DCV5"/>
<protein>
    <recommendedName>
        <fullName evidence="1">DUF7730 domain-containing protein</fullName>
    </recommendedName>
</protein>
<dbReference type="OrthoDB" id="4757095at2759"/>
<dbReference type="PANTHER" id="PTHR38790:SF4">
    <property type="entry name" value="2EXR DOMAIN-CONTAINING PROTEIN"/>
    <property type="match status" value="1"/>
</dbReference>
<proteinExistence type="predicted"/>
<evidence type="ECO:0000313" key="3">
    <source>
        <dbReference type="Proteomes" id="UP000244855"/>
    </source>
</evidence>
<dbReference type="InterPro" id="IPR056632">
    <property type="entry name" value="DUF7730"/>
</dbReference>
<sequence>MNRRDKLRRFPNKLLQVVGLRPTLAPAWPLQDNCHIPTILNQLQSPLFGKLSIELRISIYSDVLGDLERFLHICLNKKKKGRRVAHWRCTDTESPFPTWQHNCFRDLPFLKSGTYHNFPPGFTTTNDLLTALLLSCRRIYSEALAILYERNIFHFRGGITLPAFKRSIPIVQWAAIRNVHISTAYTPWLYPLRFASYKPPKSLPNWDQICKDLGSLPNLQSLSFDILANDVYAGRGSFGLAAPRPVLPFLESLKAIKCKRMEVELNMELPGDLLHRLGPVNYKITVRERPYHGKYYRIGASK</sequence>
<keyword evidence="3" id="KW-1185">Reference proteome</keyword>
<dbReference type="EMBL" id="KZ805480">
    <property type="protein sequence ID" value="PVH95901.1"/>
    <property type="molecule type" value="Genomic_DNA"/>
</dbReference>
<organism evidence="2 3">
    <name type="scientific">Periconia macrospinosa</name>
    <dbReference type="NCBI Taxonomy" id="97972"/>
    <lineage>
        <taxon>Eukaryota</taxon>
        <taxon>Fungi</taxon>
        <taxon>Dikarya</taxon>
        <taxon>Ascomycota</taxon>
        <taxon>Pezizomycotina</taxon>
        <taxon>Dothideomycetes</taxon>
        <taxon>Pleosporomycetidae</taxon>
        <taxon>Pleosporales</taxon>
        <taxon>Massarineae</taxon>
        <taxon>Periconiaceae</taxon>
        <taxon>Periconia</taxon>
    </lineage>
</organism>
<feature type="domain" description="DUF7730" evidence="1">
    <location>
        <begin position="41"/>
        <end position="233"/>
    </location>
</feature>
<reference evidence="2 3" key="1">
    <citation type="journal article" date="2018" name="Sci. Rep.">
        <title>Comparative genomics provides insights into the lifestyle and reveals functional heterogeneity of dark septate endophytic fungi.</title>
        <authorList>
            <person name="Knapp D.G."/>
            <person name="Nemeth J.B."/>
            <person name="Barry K."/>
            <person name="Hainaut M."/>
            <person name="Henrissat B."/>
            <person name="Johnson J."/>
            <person name="Kuo A."/>
            <person name="Lim J.H.P."/>
            <person name="Lipzen A."/>
            <person name="Nolan M."/>
            <person name="Ohm R.A."/>
            <person name="Tamas L."/>
            <person name="Grigoriev I.V."/>
            <person name="Spatafora J.W."/>
            <person name="Nagy L.G."/>
            <person name="Kovacs G.M."/>
        </authorList>
    </citation>
    <scope>NUCLEOTIDE SEQUENCE [LARGE SCALE GENOMIC DNA]</scope>
    <source>
        <strain evidence="2 3">DSE2036</strain>
    </source>
</reference>
<dbReference type="Pfam" id="PF24864">
    <property type="entry name" value="DUF7730"/>
    <property type="match status" value="1"/>
</dbReference>